<dbReference type="OrthoDB" id="27214at2759"/>
<accession>A0A8H5GS66</accession>
<protein>
    <submittedName>
        <fullName evidence="1">Uncharacterized protein</fullName>
    </submittedName>
</protein>
<dbReference type="Proteomes" id="UP000559256">
    <property type="component" value="Unassembled WGS sequence"/>
</dbReference>
<dbReference type="AlphaFoldDB" id="A0A8H5GS66"/>
<evidence type="ECO:0000313" key="2">
    <source>
        <dbReference type="Proteomes" id="UP000559256"/>
    </source>
</evidence>
<proteinExistence type="predicted"/>
<dbReference type="EMBL" id="JAACJM010000012">
    <property type="protein sequence ID" value="KAF5370152.1"/>
    <property type="molecule type" value="Genomic_DNA"/>
</dbReference>
<gene>
    <name evidence="1" type="ORF">D9758_001429</name>
</gene>
<sequence>MSALTERMNTHRHVSCSAVLQLRPYLSGLILLTNAFGNQAVHIAPEVFNAYSAEFEDQMDVWEAAFPDGITAVVKAIRGLENSSELLPIFGKLELHFAQQSLPLNDSVSLKVQRVNEINTDTNHLPYRSRTIEKKPTAFTDTASWRSGNFLVQDSDALQQCSKIRRQPSAAAAIDTY</sequence>
<comment type="caution">
    <text evidence="1">The sequence shown here is derived from an EMBL/GenBank/DDBJ whole genome shotgun (WGS) entry which is preliminary data.</text>
</comment>
<keyword evidence="2" id="KW-1185">Reference proteome</keyword>
<evidence type="ECO:0000313" key="1">
    <source>
        <dbReference type="EMBL" id="KAF5370152.1"/>
    </source>
</evidence>
<name>A0A8H5GS66_9AGAR</name>
<organism evidence="1 2">
    <name type="scientific">Tetrapyrgos nigripes</name>
    <dbReference type="NCBI Taxonomy" id="182062"/>
    <lineage>
        <taxon>Eukaryota</taxon>
        <taxon>Fungi</taxon>
        <taxon>Dikarya</taxon>
        <taxon>Basidiomycota</taxon>
        <taxon>Agaricomycotina</taxon>
        <taxon>Agaricomycetes</taxon>
        <taxon>Agaricomycetidae</taxon>
        <taxon>Agaricales</taxon>
        <taxon>Marasmiineae</taxon>
        <taxon>Marasmiaceae</taxon>
        <taxon>Tetrapyrgos</taxon>
    </lineage>
</organism>
<reference evidence="1 2" key="1">
    <citation type="journal article" date="2020" name="ISME J.">
        <title>Uncovering the hidden diversity of litter-decomposition mechanisms in mushroom-forming fungi.</title>
        <authorList>
            <person name="Floudas D."/>
            <person name="Bentzer J."/>
            <person name="Ahren D."/>
            <person name="Johansson T."/>
            <person name="Persson P."/>
            <person name="Tunlid A."/>
        </authorList>
    </citation>
    <scope>NUCLEOTIDE SEQUENCE [LARGE SCALE GENOMIC DNA]</scope>
    <source>
        <strain evidence="1 2">CBS 291.85</strain>
    </source>
</reference>